<accession>A0ACC3N6M8</accession>
<proteinExistence type="predicted"/>
<organism evidence="1 2">
    <name type="scientific">Vermiconidia calcicola</name>
    <dbReference type="NCBI Taxonomy" id="1690605"/>
    <lineage>
        <taxon>Eukaryota</taxon>
        <taxon>Fungi</taxon>
        <taxon>Dikarya</taxon>
        <taxon>Ascomycota</taxon>
        <taxon>Pezizomycotina</taxon>
        <taxon>Dothideomycetes</taxon>
        <taxon>Dothideomycetidae</taxon>
        <taxon>Mycosphaerellales</taxon>
        <taxon>Extremaceae</taxon>
        <taxon>Vermiconidia</taxon>
    </lineage>
</organism>
<keyword evidence="2" id="KW-1185">Reference proteome</keyword>
<gene>
    <name evidence="1" type="ORF">LTR37_009920</name>
</gene>
<protein>
    <submittedName>
        <fullName evidence="1">Uncharacterized protein</fullName>
    </submittedName>
</protein>
<comment type="caution">
    <text evidence="1">The sequence shown here is derived from an EMBL/GenBank/DDBJ whole genome shotgun (WGS) entry which is preliminary data.</text>
</comment>
<sequence length="229" mass="24621">MADLHAQEAPEPIEDRPSSGVSQTMLIHDANQNSVSSEPGKPGKISAKEIVDWYLGFFSALSTLGTLGAGFTLSVVVQGSNAPNVAGFGPAIVTTWAAASSVLFVLTVLICQGCHSLFTFERVNITNGIKDKSPMINWTLGGLSLLLQVLVLGAFLFLELVLTAHSPIVGWTGIGFTSFLALIAFVLWFLQAIRRRPLSNDEPHAEGSGSRSHLEQRNAESSRVHERHT</sequence>
<reference evidence="1" key="1">
    <citation type="submission" date="2023-07" db="EMBL/GenBank/DDBJ databases">
        <title>Black Yeasts Isolated from many extreme environments.</title>
        <authorList>
            <person name="Coleine C."/>
            <person name="Stajich J.E."/>
            <person name="Selbmann L."/>
        </authorList>
    </citation>
    <scope>NUCLEOTIDE SEQUENCE</scope>
    <source>
        <strain evidence="1">CCFEE 5714</strain>
    </source>
</reference>
<dbReference type="EMBL" id="JAUTXU010000079">
    <property type="protein sequence ID" value="KAK3711133.1"/>
    <property type="molecule type" value="Genomic_DNA"/>
</dbReference>
<dbReference type="Proteomes" id="UP001281147">
    <property type="component" value="Unassembled WGS sequence"/>
</dbReference>
<evidence type="ECO:0000313" key="2">
    <source>
        <dbReference type="Proteomes" id="UP001281147"/>
    </source>
</evidence>
<name>A0ACC3N6M8_9PEZI</name>
<evidence type="ECO:0000313" key="1">
    <source>
        <dbReference type="EMBL" id="KAK3711133.1"/>
    </source>
</evidence>